<sequence>MGGAADVDTVIVADRVLVETGLVICGSATWTRRSRSLSGCPASTARRSLGWPSDRQLRQLDVLAYAGLAPVGVDGPQRREHYVGLCFGPRATILVGTRYPGWGGTSGKQGAGERELPVSFSVVTLHPGPELLSDEDGILLTRAWRPAFAAASDKCR</sequence>
<evidence type="ECO:0000313" key="2">
    <source>
        <dbReference type="Proteomes" id="UP001500630"/>
    </source>
</evidence>
<name>A0ABP7A717_9ACTN</name>
<dbReference type="Proteomes" id="UP001500630">
    <property type="component" value="Unassembled WGS sequence"/>
</dbReference>
<protein>
    <submittedName>
        <fullName evidence="1">Uncharacterized protein</fullName>
    </submittedName>
</protein>
<accession>A0ABP7A717</accession>
<organism evidence="1 2">
    <name type="scientific">Nonomuraea rosea</name>
    <dbReference type="NCBI Taxonomy" id="638574"/>
    <lineage>
        <taxon>Bacteria</taxon>
        <taxon>Bacillati</taxon>
        <taxon>Actinomycetota</taxon>
        <taxon>Actinomycetes</taxon>
        <taxon>Streptosporangiales</taxon>
        <taxon>Streptosporangiaceae</taxon>
        <taxon>Nonomuraea</taxon>
    </lineage>
</organism>
<proteinExistence type="predicted"/>
<keyword evidence="2" id="KW-1185">Reference proteome</keyword>
<comment type="caution">
    <text evidence="1">The sequence shown here is derived from an EMBL/GenBank/DDBJ whole genome shotgun (WGS) entry which is preliminary data.</text>
</comment>
<evidence type="ECO:0000313" key="1">
    <source>
        <dbReference type="EMBL" id="GAA3626135.1"/>
    </source>
</evidence>
<gene>
    <name evidence="1" type="ORF">GCM10022419_134610</name>
</gene>
<reference evidence="2" key="1">
    <citation type="journal article" date="2019" name="Int. J. Syst. Evol. Microbiol.">
        <title>The Global Catalogue of Microorganisms (GCM) 10K type strain sequencing project: providing services to taxonomists for standard genome sequencing and annotation.</title>
        <authorList>
            <consortium name="The Broad Institute Genomics Platform"/>
            <consortium name="The Broad Institute Genome Sequencing Center for Infectious Disease"/>
            <person name="Wu L."/>
            <person name="Ma J."/>
        </authorList>
    </citation>
    <scope>NUCLEOTIDE SEQUENCE [LARGE SCALE GENOMIC DNA]</scope>
    <source>
        <strain evidence="2">JCM 17326</strain>
    </source>
</reference>
<dbReference type="EMBL" id="BAABDQ010000082">
    <property type="protein sequence ID" value="GAA3626135.1"/>
    <property type="molecule type" value="Genomic_DNA"/>
</dbReference>